<evidence type="ECO:0000313" key="9">
    <source>
        <dbReference type="Proteomes" id="UP001354989"/>
    </source>
</evidence>
<comment type="similarity">
    <text evidence="2 6">Belongs to the peptidase S26 family.</text>
</comment>
<dbReference type="EC" id="3.4.21.89" evidence="3 6"/>
<keyword evidence="6" id="KW-1133">Transmembrane helix</keyword>
<dbReference type="PROSITE" id="PS00761">
    <property type="entry name" value="SPASE_I_3"/>
    <property type="match status" value="1"/>
</dbReference>
<dbReference type="Proteomes" id="UP001354989">
    <property type="component" value="Chromosome"/>
</dbReference>
<dbReference type="InterPro" id="IPR036286">
    <property type="entry name" value="LexA/Signal_pep-like_sf"/>
</dbReference>
<evidence type="ECO:0000256" key="4">
    <source>
        <dbReference type="ARBA" id="ARBA00019232"/>
    </source>
</evidence>
<comment type="catalytic activity">
    <reaction evidence="1 6">
        <text>Cleavage of hydrophobic, N-terminal signal or leader sequences from secreted and periplasmic proteins.</text>
        <dbReference type="EC" id="3.4.21.89"/>
    </reaction>
</comment>
<dbReference type="RefSeq" id="WP_332922074.1">
    <property type="nucleotide sequence ID" value="NZ_AP025292.1"/>
</dbReference>
<evidence type="ECO:0000256" key="3">
    <source>
        <dbReference type="ARBA" id="ARBA00013208"/>
    </source>
</evidence>
<dbReference type="InterPro" id="IPR000223">
    <property type="entry name" value="Pept_S26A_signal_pept_1"/>
</dbReference>
<evidence type="ECO:0000256" key="6">
    <source>
        <dbReference type="RuleBase" id="RU362042"/>
    </source>
</evidence>
<sequence length="365" mass="42108">MDIQTQKEQSQKPKKKKKGFFREWADAIVFAVIAATIIRWLFMEAFTIPTPSMEHSLLVGDFLFVSKMHYGARTAMTPLQVPLTHQKIWGTDIPSYLDWVKLPQFRLPGFSEVKRNDVVVFNYPPELEHPVDLKTNYIKRCIGLPGEKLEVKDTQVFINDKAIKNPEEMQFKYYIKTNESVHERIWRDNDVNVADVIKVRGGYLADLTNHGAASLKALPFIEDVVMLKKNKGDATAGIYPDAKRFAWNADWWGPMTIPAEGMTIDINPDNILRYGKVIKNYEHNDNVVLTEDQITINGQAIKQYTFKQNYYFMMGDNRHNSEDSRFWGFVPMDHVVGKAFFTFWSIDPTAQGFGLRPGKILKMID</sequence>
<dbReference type="InterPro" id="IPR019758">
    <property type="entry name" value="Pept_S26A_signal_pept_1_CS"/>
</dbReference>
<feature type="transmembrane region" description="Helical" evidence="6">
    <location>
        <begin position="21"/>
        <end position="42"/>
    </location>
</feature>
<keyword evidence="6" id="KW-0645">Protease</keyword>
<dbReference type="CDD" id="cd06530">
    <property type="entry name" value="S26_SPase_I"/>
    <property type="match status" value="2"/>
</dbReference>
<dbReference type="PANTHER" id="PTHR43390:SF1">
    <property type="entry name" value="CHLOROPLAST PROCESSING PEPTIDASE"/>
    <property type="match status" value="1"/>
</dbReference>
<gene>
    <name evidence="8" type="ORF">PEPS_09520</name>
</gene>
<keyword evidence="9" id="KW-1185">Reference proteome</keyword>
<dbReference type="PANTHER" id="PTHR43390">
    <property type="entry name" value="SIGNAL PEPTIDASE I"/>
    <property type="match status" value="1"/>
</dbReference>
<feature type="domain" description="Peptidase S26" evidence="7">
    <location>
        <begin position="263"/>
        <end position="344"/>
    </location>
</feature>
<dbReference type="Gene3D" id="2.10.109.10">
    <property type="entry name" value="Umud Fragment, subunit A"/>
    <property type="match status" value="2"/>
</dbReference>
<organism evidence="8 9">
    <name type="scientific">Persicobacter psychrovividus</name>
    <dbReference type="NCBI Taxonomy" id="387638"/>
    <lineage>
        <taxon>Bacteria</taxon>
        <taxon>Pseudomonadati</taxon>
        <taxon>Bacteroidota</taxon>
        <taxon>Cytophagia</taxon>
        <taxon>Cytophagales</taxon>
        <taxon>Persicobacteraceae</taxon>
        <taxon>Persicobacter</taxon>
    </lineage>
</organism>
<evidence type="ECO:0000256" key="2">
    <source>
        <dbReference type="ARBA" id="ARBA00009370"/>
    </source>
</evidence>
<dbReference type="InterPro" id="IPR019533">
    <property type="entry name" value="Peptidase_S26"/>
</dbReference>
<protein>
    <recommendedName>
        <fullName evidence="4 6">Signal peptidase I</fullName>
        <ecNumber evidence="3 6">3.4.21.89</ecNumber>
    </recommendedName>
</protein>
<evidence type="ECO:0000256" key="1">
    <source>
        <dbReference type="ARBA" id="ARBA00000677"/>
    </source>
</evidence>
<proteinExistence type="inferred from homology"/>
<feature type="domain" description="Peptidase S26" evidence="7">
    <location>
        <begin position="22"/>
        <end position="178"/>
    </location>
</feature>
<reference evidence="8 9" key="1">
    <citation type="submission" date="2021-12" db="EMBL/GenBank/DDBJ databases">
        <title>Genome sequencing of bacteria with rrn-lacking chromosome and rrn-plasmid.</title>
        <authorList>
            <person name="Anda M."/>
            <person name="Iwasaki W."/>
        </authorList>
    </citation>
    <scope>NUCLEOTIDE SEQUENCE [LARGE SCALE GENOMIC DNA]</scope>
    <source>
        <strain evidence="8 9">NBRC 101262</strain>
    </source>
</reference>
<evidence type="ECO:0000313" key="8">
    <source>
        <dbReference type="EMBL" id="BDC98671.1"/>
    </source>
</evidence>
<keyword evidence="6" id="KW-0472">Membrane</keyword>
<dbReference type="PRINTS" id="PR00727">
    <property type="entry name" value="LEADERPTASE"/>
</dbReference>
<keyword evidence="5 6" id="KW-0378">Hydrolase</keyword>
<comment type="subcellular location">
    <subcellularLocation>
        <location evidence="6">Membrane</location>
        <topology evidence="6">Single-pass type II membrane protein</topology>
    </subcellularLocation>
</comment>
<dbReference type="EMBL" id="AP025292">
    <property type="protein sequence ID" value="BDC98671.1"/>
    <property type="molecule type" value="Genomic_DNA"/>
</dbReference>
<evidence type="ECO:0000256" key="5">
    <source>
        <dbReference type="ARBA" id="ARBA00022801"/>
    </source>
</evidence>
<accession>A0ABM7VCK6</accession>
<dbReference type="Pfam" id="PF10502">
    <property type="entry name" value="Peptidase_S26"/>
    <property type="match status" value="2"/>
</dbReference>
<evidence type="ECO:0000259" key="7">
    <source>
        <dbReference type="Pfam" id="PF10502"/>
    </source>
</evidence>
<name>A0ABM7VCK6_9BACT</name>
<dbReference type="SUPFAM" id="SSF51306">
    <property type="entry name" value="LexA/Signal peptidase"/>
    <property type="match status" value="2"/>
</dbReference>
<keyword evidence="6" id="KW-0812">Transmembrane</keyword>
<dbReference type="NCBIfam" id="TIGR02227">
    <property type="entry name" value="sigpep_I_bact"/>
    <property type="match status" value="2"/>
</dbReference>